<keyword evidence="1" id="KW-0812">Transmembrane</keyword>
<gene>
    <name evidence="3" type="ORF">ACIB24_07545</name>
</gene>
<keyword evidence="1" id="KW-1133">Transmembrane helix</keyword>
<comment type="caution">
    <text evidence="3">The sequence shown here is derived from an EMBL/GenBank/DDBJ whole genome shotgun (WGS) entry which is preliminary data.</text>
</comment>
<evidence type="ECO:0000259" key="2">
    <source>
        <dbReference type="Pfam" id="PF07811"/>
    </source>
</evidence>
<dbReference type="RefSeq" id="WP_398277554.1">
    <property type="nucleotide sequence ID" value="NZ_JBITLV010000002.1"/>
</dbReference>
<evidence type="ECO:0000313" key="4">
    <source>
        <dbReference type="Proteomes" id="UP001612915"/>
    </source>
</evidence>
<keyword evidence="4" id="KW-1185">Reference proteome</keyword>
<dbReference type="EMBL" id="JBITLV010000002">
    <property type="protein sequence ID" value="MFI7586914.1"/>
    <property type="molecule type" value="Genomic_DNA"/>
</dbReference>
<name>A0ABW8AKL8_9ACTN</name>
<protein>
    <submittedName>
        <fullName evidence="3">TadE/TadG family type IV pilus assembly protein</fullName>
    </submittedName>
</protein>
<feature type="transmembrane region" description="Helical" evidence="1">
    <location>
        <begin position="12"/>
        <end position="33"/>
    </location>
</feature>
<dbReference type="Pfam" id="PF07811">
    <property type="entry name" value="TadE"/>
    <property type="match status" value="1"/>
</dbReference>
<dbReference type="Proteomes" id="UP001612915">
    <property type="component" value="Unassembled WGS sequence"/>
</dbReference>
<feature type="domain" description="TadE-like" evidence="2">
    <location>
        <begin position="10"/>
        <end position="52"/>
    </location>
</feature>
<proteinExistence type="predicted"/>
<accession>A0ABW8AKL8</accession>
<organism evidence="3 4">
    <name type="scientific">Spongisporangium articulatum</name>
    <dbReference type="NCBI Taxonomy" id="3362603"/>
    <lineage>
        <taxon>Bacteria</taxon>
        <taxon>Bacillati</taxon>
        <taxon>Actinomycetota</taxon>
        <taxon>Actinomycetes</taxon>
        <taxon>Kineosporiales</taxon>
        <taxon>Kineosporiaceae</taxon>
        <taxon>Spongisporangium</taxon>
    </lineage>
</organism>
<keyword evidence="1" id="KW-0472">Membrane</keyword>
<evidence type="ECO:0000313" key="3">
    <source>
        <dbReference type="EMBL" id="MFI7586914.1"/>
    </source>
</evidence>
<reference evidence="3 4" key="1">
    <citation type="submission" date="2024-10" db="EMBL/GenBank/DDBJ databases">
        <title>The Natural Products Discovery Center: Release of the First 8490 Sequenced Strains for Exploring Actinobacteria Biosynthetic Diversity.</title>
        <authorList>
            <person name="Kalkreuter E."/>
            <person name="Kautsar S.A."/>
            <person name="Yang D."/>
            <person name="Bader C.D."/>
            <person name="Teijaro C.N."/>
            <person name="Fluegel L."/>
            <person name="Davis C.M."/>
            <person name="Simpson J.R."/>
            <person name="Lauterbach L."/>
            <person name="Steele A.D."/>
            <person name="Gui C."/>
            <person name="Meng S."/>
            <person name="Li G."/>
            <person name="Viehrig K."/>
            <person name="Ye F."/>
            <person name="Su P."/>
            <person name="Kiefer A.F."/>
            <person name="Nichols A."/>
            <person name="Cepeda A.J."/>
            <person name="Yan W."/>
            <person name="Fan B."/>
            <person name="Jiang Y."/>
            <person name="Adhikari A."/>
            <person name="Zheng C.-J."/>
            <person name="Schuster L."/>
            <person name="Cowan T.M."/>
            <person name="Smanski M.J."/>
            <person name="Chevrette M.G."/>
            <person name="De Carvalho L.P.S."/>
            <person name="Shen B."/>
        </authorList>
    </citation>
    <scope>NUCLEOTIDE SEQUENCE [LARGE SCALE GENOMIC DNA]</scope>
    <source>
        <strain evidence="3 4">NPDC049639</strain>
    </source>
</reference>
<dbReference type="InterPro" id="IPR012495">
    <property type="entry name" value="TadE-like_dom"/>
</dbReference>
<sequence length="134" mass="13915">MIRRRGPDRGSMAVETVLVAPVLVAFLLLVVAFGRYVAIRGEVEAATRDAVRAASLERSPAAARREANRTAAATLDGRDCTAVGLGGAFVAGGTITTTLRCKVSFDQLGLLGLPGSVSVTATSSAPLDVYRRVV</sequence>
<evidence type="ECO:0000256" key="1">
    <source>
        <dbReference type="SAM" id="Phobius"/>
    </source>
</evidence>